<dbReference type="Proteomes" id="UP000789595">
    <property type="component" value="Unassembled WGS sequence"/>
</dbReference>
<dbReference type="EMBL" id="CAKKNE010000005">
    <property type="protein sequence ID" value="CAH0377820.1"/>
    <property type="molecule type" value="Genomic_DNA"/>
</dbReference>
<dbReference type="SUPFAM" id="SSF52087">
    <property type="entry name" value="CRAL/TRIO domain"/>
    <property type="match status" value="1"/>
</dbReference>
<feature type="transmembrane region" description="Helical" evidence="1">
    <location>
        <begin position="785"/>
        <end position="803"/>
    </location>
</feature>
<feature type="domain" description="CRAL-TRIO" evidence="2">
    <location>
        <begin position="279"/>
        <end position="446"/>
    </location>
</feature>
<protein>
    <recommendedName>
        <fullName evidence="2">CRAL-TRIO domain-containing protein</fullName>
    </recommendedName>
</protein>
<reference evidence="3" key="1">
    <citation type="submission" date="2021-11" db="EMBL/GenBank/DDBJ databases">
        <authorList>
            <consortium name="Genoscope - CEA"/>
            <person name="William W."/>
        </authorList>
    </citation>
    <scope>NUCLEOTIDE SEQUENCE</scope>
</reference>
<dbReference type="InterPro" id="IPR036865">
    <property type="entry name" value="CRAL-TRIO_dom_sf"/>
</dbReference>
<evidence type="ECO:0000313" key="3">
    <source>
        <dbReference type="EMBL" id="CAH0377820.1"/>
    </source>
</evidence>
<dbReference type="PANTHER" id="PTHR45657:SF1">
    <property type="entry name" value="CRAL-TRIO DOMAIN-CONTAINING PROTEIN YKL091C-RELATED"/>
    <property type="match status" value="1"/>
</dbReference>
<gene>
    <name evidence="3" type="ORF">PECAL_5P23410</name>
</gene>
<name>A0A8J2SWH0_9STRA</name>
<feature type="transmembrane region" description="Helical" evidence="1">
    <location>
        <begin position="688"/>
        <end position="706"/>
    </location>
</feature>
<proteinExistence type="predicted"/>
<evidence type="ECO:0000256" key="1">
    <source>
        <dbReference type="SAM" id="Phobius"/>
    </source>
</evidence>
<dbReference type="Gene3D" id="3.40.525.10">
    <property type="entry name" value="CRAL-TRIO lipid binding domain"/>
    <property type="match status" value="1"/>
</dbReference>
<organism evidence="3 4">
    <name type="scientific">Pelagomonas calceolata</name>
    <dbReference type="NCBI Taxonomy" id="35677"/>
    <lineage>
        <taxon>Eukaryota</taxon>
        <taxon>Sar</taxon>
        <taxon>Stramenopiles</taxon>
        <taxon>Ochrophyta</taxon>
        <taxon>Pelagophyceae</taxon>
        <taxon>Pelagomonadales</taxon>
        <taxon>Pelagomonadaceae</taxon>
        <taxon>Pelagomonas</taxon>
    </lineage>
</organism>
<dbReference type="CDD" id="cd00170">
    <property type="entry name" value="SEC14"/>
    <property type="match status" value="1"/>
</dbReference>
<evidence type="ECO:0000259" key="2">
    <source>
        <dbReference type="PROSITE" id="PS50191"/>
    </source>
</evidence>
<dbReference type="Pfam" id="PF00650">
    <property type="entry name" value="CRAL_TRIO"/>
    <property type="match status" value="1"/>
</dbReference>
<feature type="transmembrane region" description="Helical" evidence="1">
    <location>
        <begin position="718"/>
        <end position="735"/>
    </location>
</feature>
<sequence>MARATEALSALVEGFSSFSLFPPFGPRALARSGATALRTRQVVQWGRVVIAAVLGRRSGRIVRAFSERCALPEMPLSLKLTLLIAAHAALGNVRSGRTMYFWRFVAGCVAAFGWAPPRHDARSRRSDAWSIAGRACGASIPLLGLAARSFWRRVLRGLLAAVSTQRPLPKSPDVRVVWYAVVQACLRHKVRTLEVLLGIVLVSYLLTKAPRIRRQASLPIVRAASTPVKRRGTDEPPVPRLYLQSCDNDRAKATERWRATQQWRRERNVDSIAISQQPKYHDIKRVYPHYLHGKTRDGAIFMWERVGRLDTSALKSGRVTTDEAFRHFIFVHEYMARKYDGEETRMVTVLDIEGLRFSEVNKFLLNLISTASDVLNNLAPFRVRKIIVVNAPSWIGAAWPAVRRVLPRDVRDRVTIVGSDYPSTLSEVATSEQLPADYGGSGPPLGEADSELDMLDAVCVLNAGGSVDFLDETKTVEAFEEEVTPPPPEIQPDTPWYAKLLGRTSSAKIAHLGNTEGEFYYCEQRKRWVLEGDEDEQPGTPGRSVSEDDVVLAIQAATLRRSLSTSENLGSLAQRTQDDLRRTLPNHFSAPARAVRDASPEPPSEADPLLSFVLGLNLASVCAANSFLVVAAPCWALAPASQGGVGLRTADASCVVVVACVLVLVLRIRAPEALAKMPRRAPLRGVRVAGAAGCLATLAAPALLAAARQEGLLPRDSIAAKACVAVVAAAWLVTGRLGRDAAAAAAGAARGGRVRAVAALSDAGDVAGAVAASLLSTAAAPQRGLYLAALGYAVVYGVSLAVYRRVLGDVSDDSGSAPCSIFLELPARDVQRIVDDMTEGDEV</sequence>
<evidence type="ECO:0000313" key="4">
    <source>
        <dbReference type="Proteomes" id="UP000789595"/>
    </source>
</evidence>
<keyword evidence="1" id="KW-0472">Membrane</keyword>
<keyword evidence="4" id="KW-1185">Reference proteome</keyword>
<keyword evidence="1" id="KW-0812">Transmembrane</keyword>
<keyword evidence="1" id="KW-1133">Transmembrane helix</keyword>
<dbReference type="OrthoDB" id="4418812at2759"/>
<accession>A0A8J2SWH0</accession>
<dbReference type="PANTHER" id="PTHR45657">
    <property type="entry name" value="CRAL-TRIO DOMAIN-CONTAINING PROTEIN YKL091C-RELATED"/>
    <property type="match status" value="1"/>
</dbReference>
<dbReference type="SMART" id="SM00516">
    <property type="entry name" value="SEC14"/>
    <property type="match status" value="1"/>
</dbReference>
<feature type="transmembrane region" description="Helical" evidence="1">
    <location>
        <begin position="650"/>
        <end position="668"/>
    </location>
</feature>
<dbReference type="AlphaFoldDB" id="A0A8J2SWH0"/>
<dbReference type="PROSITE" id="PS50191">
    <property type="entry name" value="CRAL_TRIO"/>
    <property type="match status" value="1"/>
</dbReference>
<comment type="caution">
    <text evidence="3">The sequence shown here is derived from an EMBL/GenBank/DDBJ whole genome shotgun (WGS) entry which is preliminary data.</text>
</comment>
<dbReference type="InterPro" id="IPR001251">
    <property type="entry name" value="CRAL-TRIO_dom"/>
</dbReference>
<dbReference type="InterPro" id="IPR051026">
    <property type="entry name" value="PI/PC_transfer"/>
</dbReference>